<dbReference type="AlphaFoldDB" id="R0K723"/>
<organism evidence="2 3">
    <name type="scientific">Exserohilum turcicum (strain 28A)</name>
    <name type="common">Northern leaf blight fungus</name>
    <name type="synonym">Setosphaeria turcica</name>
    <dbReference type="NCBI Taxonomy" id="671987"/>
    <lineage>
        <taxon>Eukaryota</taxon>
        <taxon>Fungi</taxon>
        <taxon>Dikarya</taxon>
        <taxon>Ascomycota</taxon>
        <taxon>Pezizomycotina</taxon>
        <taxon>Dothideomycetes</taxon>
        <taxon>Pleosporomycetidae</taxon>
        <taxon>Pleosporales</taxon>
        <taxon>Pleosporineae</taxon>
        <taxon>Pleosporaceae</taxon>
        <taxon>Exserohilum</taxon>
    </lineage>
</organism>
<accession>R0K723</accession>
<reference evidence="2 3" key="2">
    <citation type="journal article" date="2013" name="PLoS Genet.">
        <title>Comparative genome structure, secondary metabolite, and effector coding capacity across Cochliobolus pathogens.</title>
        <authorList>
            <person name="Condon B.J."/>
            <person name="Leng Y."/>
            <person name="Wu D."/>
            <person name="Bushley K.E."/>
            <person name="Ohm R.A."/>
            <person name="Otillar R."/>
            <person name="Martin J."/>
            <person name="Schackwitz W."/>
            <person name="Grimwood J."/>
            <person name="MohdZainudin N."/>
            <person name="Xue C."/>
            <person name="Wang R."/>
            <person name="Manning V.A."/>
            <person name="Dhillon B."/>
            <person name="Tu Z.J."/>
            <person name="Steffenson B.J."/>
            <person name="Salamov A."/>
            <person name="Sun H."/>
            <person name="Lowry S."/>
            <person name="LaButti K."/>
            <person name="Han J."/>
            <person name="Copeland A."/>
            <person name="Lindquist E."/>
            <person name="Barry K."/>
            <person name="Schmutz J."/>
            <person name="Baker S.E."/>
            <person name="Ciuffetti L.M."/>
            <person name="Grigoriev I.V."/>
            <person name="Zhong S."/>
            <person name="Turgeon B.G."/>
        </authorList>
    </citation>
    <scope>NUCLEOTIDE SEQUENCE [LARGE SCALE GENOMIC DNA]</scope>
    <source>
        <strain evidence="3">28A</strain>
    </source>
</reference>
<dbReference type="GeneID" id="19402433"/>
<dbReference type="HOGENOM" id="CLU_1769261_0_0_1"/>
<feature type="signal peptide" evidence="1">
    <location>
        <begin position="1"/>
        <end position="19"/>
    </location>
</feature>
<proteinExistence type="predicted"/>
<evidence type="ECO:0000313" key="3">
    <source>
        <dbReference type="Proteomes" id="UP000016935"/>
    </source>
</evidence>
<dbReference type="Proteomes" id="UP000016935">
    <property type="component" value="Unassembled WGS sequence"/>
</dbReference>
<keyword evidence="1" id="KW-0732">Signal</keyword>
<protein>
    <submittedName>
        <fullName evidence="2">Uncharacterized protein</fullName>
    </submittedName>
</protein>
<feature type="chain" id="PRO_5004344251" evidence="1">
    <location>
        <begin position="20"/>
        <end position="147"/>
    </location>
</feature>
<sequence length="147" mass="16150">MLFKDVALALSMLAPMARASVLHAPENDIEKRDIDYCIVAEIPPKAYKRAAWTFETGGAPHAISGPDFASADLYGKVGTSDDGTVSLSVRAANMPPGWSWFLKTPLDRTPGIISMFGNVTCGPYFYPKYPSTTMTVDIYFYKWGQNV</sequence>
<reference evidence="2 3" key="1">
    <citation type="journal article" date="2012" name="PLoS Pathog.">
        <title>Diverse lifestyles and strategies of plant pathogenesis encoded in the genomes of eighteen Dothideomycetes fungi.</title>
        <authorList>
            <person name="Ohm R.A."/>
            <person name="Feau N."/>
            <person name="Henrissat B."/>
            <person name="Schoch C.L."/>
            <person name="Horwitz B.A."/>
            <person name="Barry K.W."/>
            <person name="Condon B.J."/>
            <person name="Copeland A.C."/>
            <person name="Dhillon B."/>
            <person name="Glaser F."/>
            <person name="Hesse C.N."/>
            <person name="Kosti I."/>
            <person name="LaButti K."/>
            <person name="Lindquist E.A."/>
            <person name="Lucas S."/>
            <person name="Salamov A.A."/>
            <person name="Bradshaw R.E."/>
            <person name="Ciuffetti L."/>
            <person name="Hamelin R.C."/>
            <person name="Kema G.H.J."/>
            <person name="Lawrence C."/>
            <person name="Scott J.A."/>
            <person name="Spatafora J.W."/>
            <person name="Turgeon B.G."/>
            <person name="de Wit P.J.G.M."/>
            <person name="Zhong S."/>
            <person name="Goodwin S.B."/>
            <person name="Grigoriev I.V."/>
        </authorList>
    </citation>
    <scope>NUCLEOTIDE SEQUENCE [LARGE SCALE GENOMIC DNA]</scope>
    <source>
        <strain evidence="3">28A</strain>
    </source>
</reference>
<name>R0K723_EXST2</name>
<evidence type="ECO:0000256" key="1">
    <source>
        <dbReference type="SAM" id="SignalP"/>
    </source>
</evidence>
<evidence type="ECO:0000313" key="2">
    <source>
        <dbReference type="EMBL" id="EOA84082.1"/>
    </source>
</evidence>
<dbReference type="EMBL" id="KB908814">
    <property type="protein sequence ID" value="EOA84082.1"/>
    <property type="molecule type" value="Genomic_DNA"/>
</dbReference>
<keyword evidence="3" id="KW-1185">Reference proteome</keyword>
<dbReference type="RefSeq" id="XP_008028015.1">
    <property type="nucleotide sequence ID" value="XM_008029824.1"/>
</dbReference>
<gene>
    <name evidence="2" type="ORF">SETTUDRAFT_21439</name>
</gene>